<evidence type="ECO:0000313" key="13">
    <source>
        <dbReference type="Proteomes" id="UP000029224"/>
    </source>
</evidence>
<comment type="catalytic activity">
    <reaction evidence="9">
        <text>adenosine 3',5'-bisphosphate + H2O = AMP + phosphate</text>
        <dbReference type="Rhea" id="RHEA:10040"/>
        <dbReference type="ChEBI" id="CHEBI:15377"/>
        <dbReference type="ChEBI" id="CHEBI:43474"/>
        <dbReference type="ChEBI" id="CHEBI:58343"/>
        <dbReference type="ChEBI" id="CHEBI:456215"/>
        <dbReference type="EC" id="3.1.3.7"/>
    </reaction>
</comment>
<evidence type="ECO:0000256" key="6">
    <source>
        <dbReference type="ARBA" id="ARBA00022801"/>
    </source>
</evidence>
<dbReference type="EMBL" id="BBMT01000015">
    <property type="protein sequence ID" value="GAL37175.1"/>
    <property type="molecule type" value="Genomic_DNA"/>
</dbReference>
<feature type="binding site" evidence="9">
    <location>
        <position position="408"/>
    </location>
    <ligand>
        <name>substrate</name>
    </ligand>
</feature>
<feature type="binding site" evidence="9">
    <location>
        <begin position="281"/>
        <end position="284"/>
    </location>
    <ligand>
        <name>substrate</name>
    </ligand>
</feature>
<dbReference type="PROSITE" id="PS51462">
    <property type="entry name" value="NUDIX"/>
    <property type="match status" value="1"/>
</dbReference>
<dbReference type="FunFam" id="3.30.540.10:FF:000007">
    <property type="entry name" value="3'(2'),5'-bisphosphate nucleotidase CysQ"/>
    <property type="match status" value="1"/>
</dbReference>
<dbReference type="PROSITE" id="PS00893">
    <property type="entry name" value="NUDIX_BOX"/>
    <property type="match status" value="1"/>
</dbReference>
<feature type="binding site" evidence="10">
    <location>
        <position position="259"/>
    </location>
    <ligand>
        <name>Mg(2+)</name>
        <dbReference type="ChEBI" id="CHEBI:18420"/>
        <label>1</label>
        <note>catalytic</note>
    </ligand>
</feature>
<dbReference type="CDD" id="cd01638">
    <property type="entry name" value="CysQ"/>
    <property type="match status" value="1"/>
</dbReference>
<organism evidence="12 13">
    <name type="scientific">Vibrio maritimus</name>
    <dbReference type="NCBI Taxonomy" id="990268"/>
    <lineage>
        <taxon>Bacteria</taxon>
        <taxon>Pseudomonadati</taxon>
        <taxon>Pseudomonadota</taxon>
        <taxon>Gammaproteobacteria</taxon>
        <taxon>Vibrionales</taxon>
        <taxon>Vibrionaceae</taxon>
        <taxon>Vibrio</taxon>
    </lineage>
</organism>
<feature type="binding site" evidence="10">
    <location>
        <position position="281"/>
    </location>
    <ligand>
        <name>Mg(2+)</name>
        <dbReference type="ChEBI" id="CHEBI:18420"/>
        <label>1</label>
        <note>catalytic</note>
    </ligand>
</feature>
<name>A0A090TB24_9VIBR</name>
<dbReference type="NCBIfam" id="NF008736">
    <property type="entry name" value="PRK11762.1"/>
    <property type="match status" value="1"/>
</dbReference>
<keyword evidence="6 9" id="KW-0378">Hydrolase</keyword>
<feature type="binding site" evidence="9">
    <location>
        <position position="259"/>
    </location>
    <ligand>
        <name>substrate</name>
    </ligand>
</feature>
<dbReference type="HAMAP" id="MF_02095">
    <property type="entry name" value="CysQ"/>
    <property type="match status" value="1"/>
</dbReference>
<evidence type="ECO:0000256" key="2">
    <source>
        <dbReference type="ARBA" id="ARBA00005289"/>
    </source>
</evidence>
<evidence type="ECO:0000259" key="11">
    <source>
        <dbReference type="PROSITE" id="PS51462"/>
    </source>
</evidence>
<feature type="binding site" evidence="10">
    <location>
        <position position="279"/>
    </location>
    <ligand>
        <name>Mg(2+)</name>
        <dbReference type="ChEBI" id="CHEBI:18420"/>
        <label>1</label>
        <note>catalytic</note>
    </ligand>
</feature>
<dbReference type="GO" id="GO:0000287">
    <property type="term" value="F:magnesium ion binding"/>
    <property type="evidence" value="ECO:0007669"/>
    <property type="project" value="UniProtKB-UniRule"/>
</dbReference>
<sequence>MPSKKGPEILAQKTVAESRLFKIEALDLAFSNGEKRTYERMKPSGRNAVMMVPITEHGDILLVREYAAGTERYELGFPKGLIDLGESAEQAAVRELKEEIGFGANTLTPLKEVILAPSYFSSRMTLFVAQELYPEQLEGDEPEPLEIVKWPLAQADELLTHLDFSEARSITALLLMLRMKSELGYNVATRHLDLSHHLPAVIDIARQAGQLILDIYENKDYEAFTKDDETPVTSADLAAHKLIMEKLSELTPDIPVLSEEAADISLEQRSQWSTYWLVDPLDGTQEFIARSGDFATIIALVSDNKPIMGVVYAPVSGVTYHAYEGKGAWKIPSLGESLRIKILKHEMPQQSIAIAISRRQNINRITQRMSSAWNYDLVPLGSAALKACLVAEGAVDCYLRLGPTGEWDTAATQCIVEEAGGTIVDTELHPLSYNERETLENPNFIVIGDRDLPWDQILVQS</sequence>
<dbReference type="GO" id="GO:0008441">
    <property type="term" value="F:3'(2'),5'-bisphosphate nucleotidase activity"/>
    <property type="evidence" value="ECO:0007669"/>
    <property type="project" value="UniProtKB-UniRule"/>
</dbReference>
<evidence type="ECO:0000256" key="4">
    <source>
        <dbReference type="ARBA" id="ARBA00022519"/>
    </source>
</evidence>
<proteinExistence type="inferred from homology"/>
<keyword evidence="7 9" id="KW-0460">Magnesium</keyword>
<feature type="binding site" evidence="9">
    <location>
        <position position="282"/>
    </location>
    <ligand>
        <name>Mg(2+)</name>
        <dbReference type="ChEBI" id="CHEBI:18420"/>
        <label>2</label>
    </ligand>
</feature>
<keyword evidence="3 9" id="KW-1003">Cell membrane</keyword>
<dbReference type="SUPFAM" id="SSF55811">
    <property type="entry name" value="Nudix"/>
    <property type="match status" value="1"/>
</dbReference>
<dbReference type="Gene3D" id="3.30.540.10">
    <property type="entry name" value="Fructose-1,6-Bisphosphatase, subunit A, domain 1"/>
    <property type="match status" value="1"/>
</dbReference>
<dbReference type="NCBIfam" id="TIGR01331">
    <property type="entry name" value="bisphos_cysQ"/>
    <property type="match status" value="1"/>
</dbReference>
<dbReference type="InterPro" id="IPR050725">
    <property type="entry name" value="CysQ/Inositol_MonoPase"/>
</dbReference>
<evidence type="ECO:0000256" key="10">
    <source>
        <dbReference type="PIRSR" id="PIRSR600760-2"/>
    </source>
</evidence>
<comment type="function">
    <text evidence="9">Converts adenosine-3',5'-bisphosphate (PAP) to AMP.</text>
</comment>
<feature type="binding site" evidence="10">
    <location>
        <position position="282"/>
    </location>
    <ligand>
        <name>Mg(2+)</name>
        <dbReference type="ChEBI" id="CHEBI:18420"/>
        <label>1</label>
        <note>catalytic</note>
    </ligand>
</feature>
<feature type="binding site" evidence="9">
    <location>
        <position position="408"/>
    </location>
    <ligand>
        <name>Mg(2+)</name>
        <dbReference type="ChEBI" id="CHEBI:18420"/>
        <label>2</label>
    </ligand>
</feature>
<evidence type="ECO:0000256" key="5">
    <source>
        <dbReference type="ARBA" id="ARBA00022723"/>
    </source>
</evidence>
<dbReference type="FunFam" id="3.90.79.10:FF:000006">
    <property type="entry name" value="ADP compounds hydrolase NudE"/>
    <property type="match status" value="1"/>
</dbReference>
<evidence type="ECO:0000313" key="12">
    <source>
        <dbReference type="EMBL" id="GAL37175.1"/>
    </source>
</evidence>
<feature type="binding site" evidence="9">
    <location>
        <position position="259"/>
    </location>
    <ligand>
        <name>Mg(2+)</name>
        <dbReference type="ChEBI" id="CHEBI:18420"/>
        <label>1</label>
    </ligand>
</feature>
<feature type="binding site" evidence="9">
    <location>
        <position position="281"/>
    </location>
    <ligand>
        <name>Mg(2+)</name>
        <dbReference type="ChEBI" id="CHEBI:18420"/>
        <label>1</label>
    </ligand>
</feature>
<keyword evidence="8 9" id="KW-0472">Membrane</keyword>
<keyword evidence="5 9" id="KW-0479">Metal-binding</keyword>
<accession>A0A090TB24</accession>
<feature type="binding site" evidence="10">
    <location>
        <position position="408"/>
    </location>
    <ligand>
        <name>Mg(2+)</name>
        <dbReference type="ChEBI" id="CHEBI:18420"/>
        <label>1</label>
        <note>catalytic</note>
    </ligand>
</feature>
<dbReference type="InterPro" id="IPR000086">
    <property type="entry name" value="NUDIX_hydrolase_dom"/>
</dbReference>
<gene>
    <name evidence="9" type="primary">cysQ</name>
    <name evidence="12" type="ORF">JCM19240_4578</name>
</gene>
<keyword evidence="4 9" id="KW-0997">Cell inner membrane</keyword>
<comment type="cofactor">
    <cofactor evidence="1 9 10">
        <name>Mg(2+)</name>
        <dbReference type="ChEBI" id="CHEBI:18420"/>
    </cofactor>
</comment>
<dbReference type="InterPro" id="IPR020084">
    <property type="entry name" value="NUDIX_hydrolase_CS"/>
</dbReference>
<dbReference type="PANTHER" id="PTHR43028">
    <property type="entry name" value="3'(2'),5'-BISPHOSPHATE NUCLEOTIDASE 1"/>
    <property type="match status" value="1"/>
</dbReference>
<evidence type="ECO:0000256" key="7">
    <source>
        <dbReference type="ARBA" id="ARBA00022842"/>
    </source>
</evidence>
<dbReference type="EC" id="3.1.3.7" evidence="9"/>
<dbReference type="Proteomes" id="UP000029224">
    <property type="component" value="Unassembled WGS sequence"/>
</dbReference>
<reference evidence="12 13" key="2">
    <citation type="submission" date="2014-09" db="EMBL/GenBank/DDBJ databases">
        <authorList>
            <consortium name="NBRP consortium"/>
            <person name="Sawabe T."/>
            <person name="Meirelles P."/>
            <person name="Nakanishi M."/>
            <person name="Sayaka M."/>
            <person name="Hattori M."/>
            <person name="Ohkuma M."/>
        </authorList>
    </citation>
    <scope>NUCLEOTIDE SEQUENCE [LARGE SCALE GENOMIC DNA]</scope>
    <source>
        <strain evidence="12 13">JCM 19240</strain>
    </source>
</reference>
<dbReference type="AlphaFoldDB" id="A0A090TB24"/>
<dbReference type="CDD" id="cd24156">
    <property type="entry name" value="NUDIX_ADPRase_NudE"/>
    <property type="match status" value="1"/>
</dbReference>
<comment type="caution">
    <text evidence="12">The sequence shown here is derived from an EMBL/GenBank/DDBJ whole genome shotgun (WGS) entry which is preliminary data.</text>
</comment>
<dbReference type="Gene3D" id="3.40.190.80">
    <property type="match status" value="1"/>
</dbReference>
<reference evidence="12 13" key="1">
    <citation type="submission" date="2014-09" db="EMBL/GenBank/DDBJ databases">
        <title>Vibrio maritimus JCM 19240. (C210) whole genome shotgun sequence.</title>
        <authorList>
            <person name="Sawabe T."/>
            <person name="Meirelles P."/>
            <person name="Nakanishi M."/>
            <person name="Sayaka M."/>
            <person name="Hattori M."/>
            <person name="Ohkuma M."/>
        </authorList>
    </citation>
    <scope>NUCLEOTIDE SEQUENCE [LARGE SCALE GENOMIC DNA]</scope>
    <source>
        <strain evidence="12 13">JCM 19240</strain>
    </source>
</reference>
<dbReference type="Gene3D" id="3.90.79.10">
    <property type="entry name" value="Nucleoside Triphosphate Pyrophosphohydrolase"/>
    <property type="match status" value="1"/>
</dbReference>
<comment type="similarity">
    <text evidence="2 9">Belongs to the inositol monophosphatase superfamily. CysQ family.</text>
</comment>
<evidence type="ECO:0000256" key="1">
    <source>
        <dbReference type="ARBA" id="ARBA00001946"/>
    </source>
</evidence>
<evidence type="ECO:0000256" key="9">
    <source>
        <dbReference type="HAMAP-Rule" id="MF_02095"/>
    </source>
</evidence>
<evidence type="ECO:0000256" key="3">
    <source>
        <dbReference type="ARBA" id="ARBA00022475"/>
    </source>
</evidence>
<comment type="subcellular location">
    <subcellularLocation>
        <location evidence="9">Cell inner membrane</location>
        <topology evidence="9">Peripheral membrane protein</topology>
        <orientation evidence="9">Cytoplasmic side</orientation>
    </subcellularLocation>
</comment>
<dbReference type="GO" id="GO:0000103">
    <property type="term" value="P:sulfate assimilation"/>
    <property type="evidence" value="ECO:0007669"/>
    <property type="project" value="TreeGrafter"/>
</dbReference>
<dbReference type="PRINTS" id="PR00377">
    <property type="entry name" value="IMPHPHTASES"/>
</dbReference>
<keyword evidence="13" id="KW-1185">Reference proteome</keyword>
<dbReference type="Pfam" id="PF00459">
    <property type="entry name" value="Inositol_P"/>
    <property type="match status" value="1"/>
</dbReference>
<evidence type="ECO:0000256" key="8">
    <source>
        <dbReference type="ARBA" id="ARBA00023136"/>
    </source>
</evidence>
<dbReference type="Pfam" id="PF00293">
    <property type="entry name" value="NUDIX"/>
    <property type="match status" value="1"/>
</dbReference>
<feature type="binding site" evidence="9">
    <location>
        <position position="279"/>
    </location>
    <ligand>
        <name>Mg(2+)</name>
        <dbReference type="ChEBI" id="CHEBI:18420"/>
        <label>1</label>
    </ligand>
</feature>
<protein>
    <recommendedName>
        <fullName evidence="9">3'(2'),5'-bisphosphate nucleotidase CysQ</fullName>
        <ecNumber evidence="9">3.1.3.7</ecNumber>
    </recommendedName>
    <alternativeName>
        <fullName evidence="9">3'(2'),5-bisphosphonucleoside 3'(2')-phosphohydrolase</fullName>
    </alternativeName>
    <alternativeName>
        <fullName evidence="9">3'-phosphoadenosine 5'-phosphate phosphatase</fullName>
        <shortName evidence="9">PAP phosphatase</shortName>
    </alternativeName>
</protein>
<feature type="binding site" evidence="9">
    <location>
        <position position="279"/>
    </location>
    <ligand>
        <name>Mg(2+)</name>
        <dbReference type="ChEBI" id="CHEBI:18420"/>
        <label>2</label>
    </ligand>
</feature>
<dbReference type="InterPro" id="IPR015797">
    <property type="entry name" value="NUDIX_hydrolase-like_dom_sf"/>
</dbReference>
<dbReference type="GO" id="GO:0005886">
    <property type="term" value="C:plasma membrane"/>
    <property type="evidence" value="ECO:0007669"/>
    <property type="project" value="UniProtKB-SubCell"/>
</dbReference>
<dbReference type="SUPFAM" id="SSF56655">
    <property type="entry name" value="Carbohydrate phosphatase"/>
    <property type="match status" value="1"/>
</dbReference>
<dbReference type="InterPro" id="IPR006240">
    <property type="entry name" value="CysQ"/>
</dbReference>
<dbReference type="PANTHER" id="PTHR43028:SF7">
    <property type="entry name" value="3'(2'),5'-BISPHOSPHATE NUCLEOTIDASE CYSQ"/>
    <property type="match status" value="1"/>
</dbReference>
<dbReference type="InterPro" id="IPR000760">
    <property type="entry name" value="Inositol_monophosphatase-like"/>
</dbReference>
<dbReference type="FunFam" id="3.40.190.80:FF:000014">
    <property type="entry name" value="CysQ protein"/>
    <property type="match status" value="1"/>
</dbReference>
<dbReference type="GO" id="GO:0050427">
    <property type="term" value="P:3'-phosphoadenosine 5'-phosphosulfate metabolic process"/>
    <property type="evidence" value="ECO:0007669"/>
    <property type="project" value="TreeGrafter"/>
</dbReference>
<feature type="domain" description="Nudix hydrolase" evidence="11">
    <location>
        <begin position="43"/>
        <end position="172"/>
    </location>
</feature>